<keyword evidence="2" id="KW-1133">Transmembrane helix</keyword>
<sequence length="291" mass="33715">MGEKGDKEKQDANTQRYVTLGAITIFVCGLYFVTRSKHSAEDTSLLLMYENKIAELEKLMADKDLVLNETYTVLKKTYHANRLQEEAVKGLQIALRGKTTELTDTTFKFVGTNKSATTLIAQLDGLKEVYQSNLEEKEMVQTSVMKCRQEAAASLQEKEQKLWQHQQALERAREDVEELQKAVRQREGIIRERELHMQEQVSSHRGRASALTEKLEERERSIAWLAEKKRQDNENHAVTVANAKTERSCHNDIMILREELNKALQKNHEQNVQQVTYTKSKQPKGLRRFFY</sequence>
<evidence type="ECO:0000313" key="3">
    <source>
        <dbReference type="EMBL" id="KAK3285235.1"/>
    </source>
</evidence>
<name>A0AAE0GVJ6_9CHLO</name>
<protein>
    <submittedName>
        <fullName evidence="3">Uncharacterized protein</fullName>
    </submittedName>
</protein>
<keyword evidence="2" id="KW-0472">Membrane</keyword>
<keyword evidence="1" id="KW-0175">Coiled coil</keyword>
<organism evidence="3 4">
    <name type="scientific">Cymbomonas tetramitiformis</name>
    <dbReference type="NCBI Taxonomy" id="36881"/>
    <lineage>
        <taxon>Eukaryota</taxon>
        <taxon>Viridiplantae</taxon>
        <taxon>Chlorophyta</taxon>
        <taxon>Pyramimonadophyceae</taxon>
        <taxon>Pyramimonadales</taxon>
        <taxon>Pyramimonadaceae</taxon>
        <taxon>Cymbomonas</taxon>
    </lineage>
</organism>
<keyword evidence="2" id="KW-0812">Transmembrane</keyword>
<evidence type="ECO:0000313" key="4">
    <source>
        <dbReference type="Proteomes" id="UP001190700"/>
    </source>
</evidence>
<feature type="transmembrane region" description="Helical" evidence="2">
    <location>
        <begin position="17"/>
        <end position="34"/>
    </location>
</feature>
<proteinExistence type="predicted"/>
<dbReference type="EMBL" id="LGRX02001910">
    <property type="protein sequence ID" value="KAK3285235.1"/>
    <property type="molecule type" value="Genomic_DNA"/>
</dbReference>
<keyword evidence="4" id="KW-1185">Reference proteome</keyword>
<reference evidence="3 4" key="1">
    <citation type="journal article" date="2015" name="Genome Biol. Evol.">
        <title>Comparative Genomics of a Bacterivorous Green Alga Reveals Evolutionary Causalities and Consequences of Phago-Mixotrophic Mode of Nutrition.</title>
        <authorList>
            <person name="Burns J.A."/>
            <person name="Paasch A."/>
            <person name="Narechania A."/>
            <person name="Kim E."/>
        </authorList>
    </citation>
    <scope>NUCLEOTIDE SEQUENCE [LARGE SCALE GENOMIC DNA]</scope>
    <source>
        <strain evidence="3 4">PLY_AMNH</strain>
    </source>
</reference>
<gene>
    <name evidence="3" type="ORF">CYMTET_7150</name>
</gene>
<feature type="coiled-coil region" evidence="1">
    <location>
        <begin position="155"/>
        <end position="189"/>
    </location>
</feature>
<dbReference type="Proteomes" id="UP001190700">
    <property type="component" value="Unassembled WGS sequence"/>
</dbReference>
<accession>A0AAE0GVJ6</accession>
<dbReference type="AlphaFoldDB" id="A0AAE0GVJ6"/>
<comment type="caution">
    <text evidence="3">The sequence shown here is derived from an EMBL/GenBank/DDBJ whole genome shotgun (WGS) entry which is preliminary data.</text>
</comment>
<evidence type="ECO:0000256" key="1">
    <source>
        <dbReference type="SAM" id="Coils"/>
    </source>
</evidence>
<evidence type="ECO:0000256" key="2">
    <source>
        <dbReference type="SAM" id="Phobius"/>
    </source>
</evidence>